<proteinExistence type="predicted"/>
<evidence type="ECO:0000313" key="1">
    <source>
        <dbReference type="EMBL" id="TQS19418.1"/>
    </source>
</evidence>
<dbReference type="AlphaFoldDB" id="A0A544YRS0"/>
<comment type="caution">
    <text evidence="1">The sequence shown here is derived from an EMBL/GenBank/DDBJ whole genome shotgun (WGS) entry which is preliminary data.</text>
</comment>
<organism evidence="1 2">
    <name type="scientific">Microbispora hainanensis</name>
    <dbReference type="NCBI Taxonomy" id="568844"/>
    <lineage>
        <taxon>Bacteria</taxon>
        <taxon>Bacillati</taxon>
        <taxon>Actinomycetota</taxon>
        <taxon>Actinomycetes</taxon>
        <taxon>Streptosporangiales</taxon>
        <taxon>Streptosporangiaceae</taxon>
        <taxon>Microbispora</taxon>
    </lineage>
</organism>
<evidence type="ECO:0000313" key="2">
    <source>
        <dbReference type="Proteomes" id="UP000316541"/>
    </source>
</evidence>
<dbReference type="Proteomes" id="UP000316541">
    <property type="component" value="Unassembled WGS sequence"/>
</dbReference>
<reference evidence="1 2" key="1">
    <citation type="submission" date="2019-07" db="EMBL/GenBank/DDBJ databases">
        <title>Microbispora hainanensis DSM 45428.</title>
        <authorList>
            <person name="Thawai C."/>
        </authorList>
    </citation>
    <scope>NUCLEOTIDE SEQUENCE [LARGE SCALE GENOMIC DNA]</scope>
    <source>
        <strain evidence="1 2">DSM 45428</strain>
    </source>
</reference>
<name>A0A544YRS0_9ACTN</name>
<gene>
    <name evidence="1" type="ORF">FLX08_20420</name>
</gene>
<protein>
    <submittedName>
        <fullName evidence="1">Uncharacterized protein</fullName>
    </submittedName>
</protein>
<dbReference type="RefSeq" id="WP_142620469.1">
    <property type="nucleotide sequence ID" value="NZ_VIRM01000024.1"/>
</dbReference>
<accession>A0A544YRS0</accession>
<dbReference type="EMBL" id="VIRM01000024">
    <property type="protein sequence ID" value="TQS19418.1"/>
    <property type="molecule type" value="Genomic_DNA"/>
</dbReference>
<sequence>MALPRDLLYGVLRDALGEREADEFGPETIRSLDVDWNEFRAEYPQVTGDRCDWLERLTRALGPAFAEEWPRIR</sequence>